<dbReference type="PANTHER" id="PTHR14398">
    <property type="entry name" value="RNA RECOGNITION RRM/RNP DOMAIN"/>
    <property type="match status" value="1"/>
</dbReference>
<reference evidence="5" key="1">
    <citation type="submission" date="2022-11" db="UniProtKB">
        <authorList>
            <consortium name="WormBaseParasite"/>
        </authorList>
    </citation>
    <scope>IDENTIFICATION</scope>
</reference>
<dbReference type="WBParaSite" id="PEQ_0000069801-mRNA-1">
    <property type="protein sequence ID" value="PEQ_0000069801-mRNA-1"/>
    <property type="gene ID" value="PEQ_0000069801"/>
</dbReference>
<dbReference type="AlphaFoldDB" id="A0A914R362"/>
<evidence type="ECO:0000256" key="2">
    <source>
        <dbReference type="PROSITE-ProRule" id="PRU00176"/>
    </source>
</evidence>
<evidence type="ECO:0000313" key="4">
    <source>
        <dbReference type="Proteomes" id="UP000887564"/>
    </source>
</evidence>
<dbReference type="SMART" id="SM00360">
    <property type="entry name" value="RRM"/>
    <property type="match status" value="1"/>
</dbReference>
<name>A0A914R362_PAREQ</name>
<protein>
    <submittedName>
        <fullName evidence="5">RRM domain-containing protein</fullName>
    </submittedName>
</protein>
<keyword evidence="4" id="KW-1185">Reference proteome</keyword>
<keyword evidence="1 2" id="KW-0694">RNA-binding</keyword>
<dbReference type="FunFam" id="3.30.70.330:FF:000208">
    <property type="entry name" value="RNA-binding protein 27 isoform X2"/>
    <property type="match status" value="1"/>
</dbReference>
<proteinExistence type="predicted"/>
<organism evidence="4 5">
    <name type="scientific">Parascaris equorum</name>
    <name type="common">Equine roundworm</name>
    <dbReference type="NCBI Taxonomy" id="6256"/>
    <lineage>
        <taxon>Eukaryota</taxon>
        <taxon>Metazoa</taxon>
        <taxon>Ecdysozoa</taxon>
        <taxon>Nematoda</taxon>
        <taxon>Chromadorea</taxon>
        <taxon>Rhabditida</taxon>
        <taxon>Spirurina</taxon>
        <taxon>Ascaridomorpha</taxon>
        <taxon>Ascaridoidea</taxon>
        <taxon>Ascarididae</taxon>
        <taxon>Parascaris</taxon>
    </lineage>
</organism>
<dbReference type="InterPro" id="IPR035979">
    <property type="entry name" value="RBD_domain_sf"/>
</dbReference>
<evidence type="ECO:0000313" key="5">
    <source>
        <dbReference type="WBParaSite" id="PEQ_0000069801-mRNA-1"/>
    </source>
</evidence>
<sequence length="168" mass="18096">VPPPPIPALLSNPPWHPTTYTVPSASASVLVHPPNNFKQTLNVGGGGVPRRGRGGAIGGMNRFGNANVAAPNVASNRTLQVRKIPAEMNNIAKLNEHFANFGQIVNIQVCYEGDLEAALITYSTRAEAMAAYKSTAPILNNRFIKVFWHIADAQQLHTTQSSQYSHTA</sequence>
<dbReference type="GO" id="GO:0003723">
    <property type="term" value="F:RNA binding"/>
    <property type="evidence" value="ECO:0007669"/>
    <property type="project" value="UniProtKB-UniRule"/>
</dbReference>
<dbReference type="GO" id="GO:0005634">
    <property type="term" value="C:nucleus"/>
    <property type="evidence" value="ECO:0007669"/>
    <property type="project" value="TreeGrafter"/>
</dbReference>
<dbReference type="InterPro" id="IPR012677">
    <property type="entry name" value="Nucleotide-bd_a/b_plait_sf"/>
</dbReference>
<dbReference type="PROSITE" id="PS50102">
    <property type="entry name" value="RRM"/>
    <property type="match status" value="1"/>
</dbReference>
<feature type="domain" description="RRM" evidence="3">
    <location>
        <begin position="77"/>
        <end position="163"/>
    </location>
</feature>
<dbReference type="InterPro" id="IPR045137">
    <property type="entry name" value="RBM26/27"/>
</dbReference>
<evidence type="ECO:0000256" key="1">
    <source>
        <dbReference type="ARBA" id="ARBA00022884"/>
    </source>
</evidence>
<dbReference type="PANTHER" id="PTHR14398:SF0">
    <property type="entry name" value="ZINC FINGER PROTEIN SWM"/>
    <property type="match status" value="1"/>
</dbReference>
<dbReference type="InterPro" id="IPR000504">
    <property type="entry name" value="RRM_dom"/>
</dbReference>
<dbReference type="CDD" id="cd12257">
    <property type="entry name" value="RRM1_RBM26_like"/>
    <property type="match status" value="1"/>
</dbReference>
<accession>A0A914R362</accession>
<dbReference type="Proteomes" id="UP000887564">
    <property type="component" value="Unplaced"/>
</dbReference>
<dbReference type="Gene3D" id="3.30.70.330">
    <property type="match status" value="1"/>
</dbReference>
<evidence type="ECO:0000259" key="3">
    <source>
        <dbReference type="PROSITE" id="PS50102"/>
    </source>
</evidence>
<dbReference type="SUPFAM" id="SSF54928">
    <property type="entry name" value="RNA-binding domain, RBD"/>
    <property type="match status" value="1"/>
</dbReference>